<evidence type="ECO:0000313" key="2">
    <source>
        <dbReference type="EMBL" id="ADU96073.1"/>
    </source>
</evidence>
<dbReference type="CDD" id="cd06223">
    <property type="entry name" value="PRTases_typeI"/>
    <property type="match status" value="1"/>
</dbReference>
<dbReference type="Pfam" id="PF00156">
    <property type="entry name" value="Pribosyltran"/>
    <property type="match status" value="1"/>
</dbReference>
<proteinExistence type="predicted"/>
<dbReference type="Gene3D" id="3.30.1310.20">
    <property type="entry name" value="PRTase-like"/>
    <property type="match status" value="1"/>
</dbReference>
<keyword evidence="2" id="KW-0328">Glycosyltransferase</keyword>
<sequence length="220" mass="24292">MVFKDRREAGKLLARAIVERFNGTLKDPVVVAIPRGGVVVAEPIALQLSAPLELVIPRKVGAPFNPEFAVAAVTEDGTLILNPDLSPDALSRLGVTEEYLKRKALEEIEEIRRRKLLYTGGRRRIPLTGRDVILVDDGIATGLTVKAAIASLRRENPNRIILAVPVMPLDRLEEFKGLVDDLVVLYAPEFFQAVGQFYEDFSQTPDREVVEILERVNGGA</sequence>
<protein>
    <submittedName>
        <fullName evidence="2">Phosphoribosyltransferase</fullName>
    </submittedName>
</protein>
<feature type="domain" description="Phosphoribosyltransferase" evidence="1">
    <location>
        <begin position="8"/>
        <end position="173"/>
    </location>
</feature>
<keyword evidence="2" id="KW-0808">Transferase</keyword>
<dbReference type="Gene3D" id="3.40.50.2020">
    <property type="match status" value="1"/>
</dbReference>
<reference evidence="2" key="1">
    <citation type="submission" date="2011-01" db="EMBL/GenBank/DDBJ databases">
        <title>Complete sequence of chromosome of Thermovibrio ammonificans HB-1.</title>
        <authorList>
            <consortium name="US DOE Joint Genome Institute"/>
            <person name="Lucas S."/>
            <person name="Copeland A."/>
            <person name="Lapidus A."/>
            <person name="Cheng J.-F."/>
            <person name="Goodwin L."/>
            <person name="Pitluck S."/>
            <person name="Davenport K."/>
            <person name="Detter J.C."/>
            <person name="Han C."/>
            <person name="Tapia R."/>
            <person name="Land M."/>
            <person name="Hauser L."/>
            <person name="Kyrpides N."/>
            <person name="Ivanova N."/>
            <person name="Ovchinnikova G."/>
            <person name="Vetriani C."/>
            <person name="Woyke T."/>
        </authorList>
    </citation>
    <scope>NUCLEOTIDE SEQUENCE [LARGE SCALE GENOMIC DNA]</scope>
    <source>
        <strain evidence="2">HB-1</strain>
    </source>
</reference>
<accession>E8T368</accession>
<dbReference type="EMBL" id="CP002444">
    <property type="protein sequence ID" value="ADU96073.1"/>
    <property type="molecule type" value="Genomic_DNA"/>
</dbReference>
<dbReference type="AlphaFoldDB" id="E8T368"/>
<dbReference type="KEGG" id="tam:Theam_0099"/>
<keyword evidence="3" id="KW-1185">Reference proteome</keyword>
<dbReference type="InterPro" id="IPR029057">
    <property type="entry name" value="PRTase-like"/>
</dbReference>
<dbReference type="eggNOG" id="COG1926">
    <property type="taxonomic scope" value="Bacteria"/>
</dbReference>
<organism evidence="2 3">
    <name type="scientific">Thermovibrio ammonificans (strain DSM 15698 / JCM 12110 / HB-1)</name>
    <dbReference type="NCBI Taxonomy" id="648996"/>
    <lineage>
        <taxon>Bacteria</taxon>
        <taxon>Pseudomonadati</taxon>
        <taxon>Aquificota</taxon>
        <taxon>Aquificia</taxon>
        <taxon>Desulfurobacteriales</taxon>
        <taxon>Desulfurobacteriaceae</taxon>
        <taxon>Thermovibrio</taxon>
    </lineage>
</organism>
<dbReference type="OrthoDB" id="9810066at2"/>
<evidence type="ECO:0000313" key="3">
    <source>
        <dbReference type="Proteomes" id="UP000006362"/>
    </source>
</evidence>
<gene>
    <name evidence="2" type="ordered locus">Theam_0099</name>
</gene>
<dbReference type="HOGENOM" id="CLU_083583_0_0_0"/>
<evidence type="ECO:0000259" key="1">
    <source>
        <dbReference type="Pfam" id="PF00156"/>
    </source>
</evidence>
<dbReference type="STRING" id="648996.Theam_0099"/>
<dbReference type="RefSeq" id="WP_013536859.1">
    <property type="nucleotide sequence ID" value="NC_014926.1"/>
</dbReference>
<dbReference type="Proteomes" id="UP000006362">
    <property type="component" value="Chromosome"/>
</dbReference>
<dbReference type="SUPFAM" id="SSF53271">
    <property type="entry name" value="PRTase-like"/>
    <property type="match status" value="1"/>
</dbReference>
<name>E8T368_THEA1</name>
<dbReference type="InterPro" id="IPR000836">
    <property type="entry name" value="PRTase_dom"/>
</dbReference>
<dbReference type="GO" id="GO:0016757">
    <property type="term" value="F:glycosyltransferase activity"/>
    <property type="evidence" value="ECO:0007669"/>
    <property type="project" value="UniProtKB-KW"/>
</dbReference>